<feature type="region of interest" description="Disordered" evidence="1">
    <location>
        <begin position="35"/>
        <end position="55"/>
    </location>
</feature>
<dbReference type="EMBL" id="JAYMYQ010000003">
    <property type="protein sequence ID" value="KAK7344431.1"/>
    <property type="molecule type" value="Genomic_DNA"/>
</dbReference>
<accession>A0AAN9LYF3</accession>
<comment type="caution">
    <text evidence="2">The sequence shown here is derived from an EMBL/GenBank/DDBJ whole genome shotgun (WGS) entry which is preliminary data.</text>
</comment>
<protein>
    <submittedName>
        <fullName evidence="2">Uncharacterized protein</fullName>
    </submittedName>
</protein>
<dbReference type="AlphaFoldDB" id="A0AAN9LYF3"/>
<dbReference type="Proteomes" id="UP001367508">
    <property type="component" value="Unassembled WGS sequence"/>
</dbReference>
<feature type="region of interest" description="Disordered" evidence="1">
    <location>
        <begin position="263"/>
        <end position="283"/>
    </location>
</feature>
<gene>
    <name evidence="2" type="ORF">VNO77_14019</name>
</gene>
<sequence>MARSSPLYHGSVLIQIAELAPPLSKGGVKILGNQTNSSSGGVLPPSVARRDDPLPLASHTIGIGAKVRRGRGMRESGEAPVAEVRLSLKFDAPTEENPALLTPAGRRFFSVAAYNNGKRGGPNDLLSQRIADEGVAVRKRDAYRCGGMTEDKAVEDEHEVPRVEVVKVIHGEGHHDEAIVKDTNEGVDVQDGEGVAGEGGDGAVVEFKHIAEVKGVANLKVLRMLMLIMKMRLNNLMSPLSPQEVSPKKLLKRKLTIGKIDQTTPISSIPRNFTNTTRSSSGP</sequence>
<name>A0AAN9LYF3_CANGL</name>
<proteinExistence type="predicted"/>
<evidence type="ECO:0000313" key="3">
    <source>
        <dbReference type="Proteomes" id="UP001367508"/>
    </source>
</evidence>
<reference evidence="2 3" key="1">
    <citation type="submission" date="2024-01" db="EMBL/GenBank/DDBJ databases">
        <title>The genomes of 5 underutilized Papilionoideae crops provide insights into root nodulation and disease resistanc.</title>
        <authorList>
            <person name="Jiang F."/>
        </authorList>
    </citation>
    <scope>NUCLEOTIDE SEQUENCE [LARGE SCALE GENOMIC DNA]</scope>
    <source>
        <strain evidence="2">LVBAO_FW01</strain>
        <tissue evidence="2">Leaves</tissue>
    </source>
</reference>
<keyword evidence="3" id="KW-1185">Reference proteome</keyword>
<evidence type="ECO:0000256" key="1">
    <source>
        <dbReference type="SAM" id="MobiDB-lite"/>
    </source>
</evidence>
<organism evidence="2 3">
    <name type="scientific">Canavalia gladiata</name>
    <name type="common">Sword bean</name>
    <name type="synonym">Dolichos gladiatus</name>
    <dbReference type="NCBI Taxonomy" id="3824"/>
    <lineage>
        <taxon>Eukaryota</taxon>
        <taxon>Viridiplantae</taxon>
        <taxon>Streptophyta</taxon>
        <taxon>Embryophyta</taxon>
        <taxon>Tracheophyta</taxon>
        <taxon>Spermatophyta</taxon>
        <taxon>Magnoliopsida</taxon>
        <taxon>eudicotyledons</taxon>
        <taxon>Gunneridae</taxon>
        <taxon>Pentapetalae</taxon>
        <taxon>rosids</taxon>
        <taxon>fabids</taxon>
        <taxon>Fabales</taxon>
        <taxon>Fabaceae</taxon>
        <taxon>Papilionoideae</taxon>
        <taxon>50 kb inversion clade</taxon>
        <taxon>NPAAA clade</taxon>
        <taxon>indigoferoid/millettioid clade</taxon>
        <taxon>Phaseoleae</taxon>
        <taxon>Canavalia</taxon>
    </lineage>
</organism>
<evidence type="ECO:0000313" key="2">
    <source>
        <dbReference type="EMBL" id="KAK7344431.1"/>
    </source>
</evidence>